<evidence type="ECO:0000256" key="1">
    <source>
        <dbReference type="ARBA" id="ARBA00006412"/>
    </source>
</evidence>
<proteinExistence type="inferred from homology"/>
<dbReference type="Pfam" id="PF11326">
    <property type="entry name" value="PANTS-like"/>
    <property type="match status" value="1"/>
</dbReference>
<name>A0A2G9SML2_AQUCT</name>
<evidence type="ECO:0000256" key="2">
    <source>
        <dbReference type="ARBA" id="ARBA00043942"/>
    </source>
</evidence>
<sequence>MLAEPGKADRPLMTSQATLLRRTERWPKTGSQRDNAGSPGWVSKTCTTHHLPPRDCNDYWDEWKYCKSLRHRFHYYYTYGGKPDCQQWKADYTACKEWERRKSQAAKEALLQSEKVRQNEKQNNNPVWTMRKRPPADWHLPLDR</sequence>
<evidence type="ECO:0000313" key="6">
    <source>
        <dbReference type="EMBL" id="PIO40703.1"/>
    </source>
</evidence>
<protein>
    <recommendedName>
        <fullName evidence="3">Synaptic plasticity regulator PANTS</fullName>
    </recommendedName>
    <alternativeName>
        <fullName evidence="4">Plasticity-associated neural transcript short</fullName>
    </alternativeName>
</protein>
<gene>
    <name evidence="6" type="ORF">AB205_0066320</name>
</gene>
<dbReference type="Proteomes" id="UP000228934">
    <property type="component" value="Unassembled WGS sequence"/>
</dbReference>
<dbReference type="EMBL" id="KV922833">
    <property type="protein sequence ID" value="PIO40703.1"/>
    <property type="molecule type" value="Genomic_DNA"/>
</dbReference>
<evidence type="ECO:0000256" key="5">
    <source>
        <dbReference type="SAM" id="MobiDB-lite"/>
    </source>
</evidence>
<feature type="region of interest" description="Disordered" evidence="5">
    <location>
        <begin position="109"/>
        <end position="144"/>
    </location>
</feature>
<evidence type="ECO:0000256" key="4">
    <source>
        <dbReference type="ARBA" id="ARBA00044235"/>
    </source>
</evidence>
<dbReference type="PANTHER" id="PTHR28052:SF1">
    <property type="entry name" value="UPF0545 PROTEIN C22ORF39"/>
    <property type="match status" value="1"/>
</dbReference>
<reference evidence="7" key="1">
    <citation type="journal article" date="2017" name="Nat. Commun.">
        <title>The North American bullfrog draft genome provides insight into hormonal regulation of long noncoding RNA.</title>
        <authorList>
            <person name="Hammond S.A."/>
            <person name="Warren R.L."/>
            <person name="Vandervalk B.P."/>
            <person name="Kucuk E."/>
            <person name="Khan H."/>
            <person name="Gibb E.A."/>
            <person name="Pandoh P."/>
            <person name="Kirk H."/>
            <person name="Zhao Y."/>
            <person name="Jones M."/>
            <person name="Mungall A.J."/>
            <person name="Coope R."/>
            <person name="Pleasance S."/>
            <person name="Moore R.A."/>
            <person name="Holt R.A."/>
            <person name="Round J.M."/>
            <person name="Ohora S."/>
            <person name="Walle B.V."/>
            <person name="Veldhoen N."/>
            <person name="Helbing C.C."/>
            <person name="Birol I."/>
        </authorList>
    </citation>
    <scope>NUCLEOTIDE SEQUENCE [LARGE SCALE GENOMIC DNA]</scope>
</reference>
<dbReference type="GO" id="GO:0043083">
    <property type="term" value="C:synaptic cleft"/>
    <property type="evidence" value="ECO:0007669"/>
    <property type="project" value="UniProtKB-SubCell"/>
</dbReference>
<dbReference type="AlphaFoldDB" id="A0A2G9SML2"/>
<organism evidence="6 7">
    <name type="scientific">Aquarana catesbeiana</name>
    <name type="common">American bullfrog</name>
    <name type="synonym">Rana catesbeiana</name>
    <dbReference type="NCBI Taxonomy" id="8400"/>
    <lineage>
        <taxon>Eukaryota</taxon>
        <taxon>Metazoa</taxon>
        <taxon>Chordata</taxon>
        <taxon>Craniata</taxon>
        <taxon>Vertebrata</taxon>
        <taxon>Euteleostomi</taxon>
        <taxon>Amphibia</taxon>
        <taxon>Batrachia</taxon>
        <taxon>Anura</taxon>
        <taxon>Neobatrachia</taxon>
        <taxon>Ranoidea</taxon>
        <taxon>Ranidae</taxon>
        <taxon>Aquarana</taxon>
    </lineage>
</organism>
<keyword evidence="7" id="KW-1185">Reference proteome</keyword>
<accession>A0A2G9SML2</accession>
<comment type="subcellular location">
    <subcellularLocation>
        <location evidence="2">Synaptic cleft</location>
    </subcellularLocation>
</comment>
<evidence type="ECO:0000256" key="3">
    <source>
        <dbReference type="ARBA" id="ARBA00044072"/>
    </source>
</evidence>
<comment type="similarity">
    <text evidence="1">Belongs to the UPF0545 family.</text>
</comment>
<feature type="compositionally biased region" description="Basic and acidic residues" evidence="5">
    <location>
        <begin position="134"/>
        <end position="144"/>
    </location>
</feature>
<evidence type="ECO:0000313" key="7">
    <source>
        <dbReference type="Proteomes" id="UP000228934"/>
    </source>
</evidence>
<dbReference type="OrthoDB" id="5946508at2759"/>
<dbReference type="InterPro" id="IPR021475">
    <property type="entry name" value="Pants/Emi1-like"/>
</dbReference>
<dbReference type="PANTHER" id="PTHR28052">
    <property type="entry name" value="UPF0545 PROTEIN C22ORF39"/>
    <property type="match status" value="1"/>
</dbReference>